<dbReference type="Proteomes" id="UP000187203">
    <property type="component" value="Unassembled WGS sequence"/>
</dbReference>
<proteinExistence type="predicted"/>
<evidence type="ECO:0000313" key="2">
    <source>
        <dbReference type="Proteomes" id="UP000187203"/>
    </source>
</evidence>
<reference evidence="2" key="1">
    <citation type="submission" date="2013-09" db="EMBL/GenBank/DDBJ databases">
        <title>Corchorus olitorius genome sequencing.</title>
        <authorList>
            <person name="Alam M."/>
            <person name="Haque M.S."/>
            <person name="Islam M.S."/>
            <person name="Emdad E.M."/>
            <person name="Islam M.M."/>
            <person name="Ahmed B."/>
            <person name="Halim A."/>
            <person name="Hossen Q.M.M."/>
            <person name="Hossain M.Z."/>
            <person name="Ahmed R."/>
            <person name="Khan M.M."/>
            <person name="Islam R."/>
            <person name="Rashid M.M."/>
            <person name="Khan S.A."/>
            <person name="Rahman M.S."/>
            <person name="Alam M."/>
            <person name="Yahiya A.S."/>
            <person name="Khan M.S."/>
            <person name="Azam M.S."/>
            <person name="Haque T."/>
            <person name="Lashkar M.Z.H."/>
            <person name="Akhand A.I."/>
            <person name="Morshed G."/>
            <person name="Roy S."/>
            <person name="Uddin K.S."/>
            <person name="Rabeya T."/>
            <person name="Hossain A.S."/>
            <person name="Chowdhury A."/>
            <person name="Snigdha A.R."/>
            <person name="Mortoza M.S."/>
            <person name="Matin S.A."/>
            <person name="Hoque S.M.E."/>
            <person name="Islam M.K."/>
            <person name="Roy D.K."/>
            <person name="Haider R."/>
            <person name="Moosa M.M."/>
            <person name="Elias S.M."/>
            <person name="Hasan A.M."/>
            <person name="Jahan S."/>
            <person name="Shafiuddin M."/>
            <person name="Mahmood N."/>
            <person name="Shommy N.S."/>
        </authorList>
    </citation>
    <scope>NUCLEOTIDE SEQUENCE [LARGE SCALE GENOMIC DNA]</scope>
    <source>
        <strain evidence="2">cv. O-4</strain>
    </source>
</reference>
<dbReference type="STRING" id="93759.A0A1R3KWA0"/>
<evidence type="ECO:0000313" key="1">
    <source>
        <dbReference type="EMBL" id="OMP11289.1"/>
    </source>
</evidence>
<sequence length="135" mass="15233">MPLPRSLHPVSLLILKPSKEEILKHYQEFLGSSTSTRTHTDYSFFDSKTLDDDDRLHLEADISEGETTDVSINTDKAAGPDGFNSLFYRHGWEIVKEDVINAIMEFFAKGKMLKQVNSTAITLIPKIACHYSISD</sequence>
<protein>
    <submittedName>
        <fullName evidence="1">Uncharacterized protein</fullName>
    </submittedName>
</protein>
<gene>
    <name evidence="1" type="ORF">COLO4_03911</name>
</gene>
<accession>A0A1R3KWA0</accession>
<organism evidence="1 2">
    <name type="scientific">Corchorus olitorius</name>
    <dbReference type="NCBI Taxonomy" id="93759"/>
    <lineage>
        <taxon>Eukaryota</taxon>
        <taxon>Viridiplantae</taxon>
        <taxon>Streptophyta</taxon>
        <taxon>Embryophyta</taxon>
        <taxon>Tracheophyta</taxon>
        <taxon>Spermatophyta</taxon>
        <taxon>Magnoliopsida</taxon>
        <taxon>eudicotyledons</taxon>
        <taxon>Gunneridae</taxon>
        <taxon>Pentapetalae</taxon>
        <taxon>rosids</taxon>
        <taxon>malvids</taxon>
        <taxon>Malvales</taxon>
        <taxon>Malvaceae</taxon>
        <taxon>Grewioideae</taxon>
        <taxon>Apeibeae</taxon>
        <taxon>Corchorus</taxon>
    </lineage>
</organism>
<dbReference type="AlphaFoldDB" id="A0A1R3KWA0"/>
<comment type="caution">
    <text evidence="1">The sequence shown here is derived from an EMBL/GenBank/DDBJ whole genome shotgun (WGS) entry which is preliminary data.</text>
</comment>
<dbReference type="OrthoDB" id="1002480at2759"/>
<name>A0A1R3KWA0_9ROSI</name>
<dbReference type="EMBL" id="AWUE01010798">
    <property type="protein sequence ID" value="OMP11289.1"/>
    <property type="molecule type" value="Genomic_DNA"/>
</dbReference>
<keyword evidence="2" id="KW-1185">Reference proteome</keyword>